<sequence length="423" mass="45418">MKKHTIHITLFCLLISISARAELIYINAGNLLDVDSGKLLSNQTIVVEDERITRIGSTASITIPTSARIIDLSDSTVLPGLIDMHVHLTGDIDAQGYDTLEASIPRNALYGAANARRTLQIGFTTVRNVGAGGFADIALRDAIKNHDVPGPRMRASGPSLGITGGHCDNNLLPARFNSYGDGVADGPWAIRKKIRNNIKYGADVIKFCATGGVLSKGTSVGAQQYSLEEMATIVTETHQRDRKVAAHAHGADGIKAAIQAGVDSVEHASMIDAEGIQMAIENGTFLVMDVYVSDYILEMGEAAGFLPESLEKERLVGQVQRDNFRKAHQAGVRMAFGSDAGVHPHGNNGKQFAYMVQYGMTPLEAIQAATINAAELIGWSSEVGNIAEGFYADIIAVRGNPLNDVRQLEDVDFVMKGGKIYKQ</sequence>
<evidence type="ECO:0000259" key="1">
    <source>
        <dbReference type="Pfam" id="PF01979"/>
    </source>
</evidence>
<dbReference type="EMBL" id="UINC01006618">
    <property type="protein sequence ID" value="SVA28637.1"/>
    <property type="molecule type" value="Genomic_DNA"/>
</dbReference>
<dbReference type="Pfam" id="PF01979">
    <property type="entry name" value="Amidohydro_1"/>
    <property type="match status" value="1"/>
</dbReference>
<organism evidence="2">
    <name type="scientific">marine metagenome</name>
    <dbReference type="NCBI Taxonomy" id="408172"/>
    <lineage>
        <taxon>unclassified sequences</taxon>
        <taxon>metagenomes</taxon>
        <taxon>ecological metagenomes</taxon>
    </lineage>
</organism>
<dbReference type="PANTHER" id="PTHR43135">
    <property type="entry name" value="ALPHA-D-RIBOSE 1-METHYLPHOSPHONATE 5-TRIPHOSPHATE DIPHOSPHATASE"/>
    <property type="match status" value="1"/>
</dbReference>
<name>A0A381UMR5_9ZZZZ</name>
<dbReference type="InterPro" id="IPR011059">
    <property type="entry name" value="Metal-dep_hydrolase_composite"/>
</dbReference>
<dbReference type="SUPFAM" id="SSF51556">
    <property type="entry name" value="Metallo-dependent hydrolases"/>
    <property type="match status" value="1"/>
</dbReference>
<dbReference type="SUPFAM" id="SSF51338">
    <property type="entry name" value="Composite domain of metallo-dependent hydrolases"/>
    <property type="match status" value="1"/>
</dbReference>
<dbReference type="Gene3D" id="2.30.40.10">
    <property type="entry name" value="Urease, subunit C, domain 1"/>
    <property type="match status" value="1"/>
</dbReference>
<dbReference type="Gene3D" id="3.20.20.140">
    <property type="entry name" value="Metal-dependent hydrolases"/>
    <property type="match status" value="1"/>
</dbReference>
<feature type="domain" description="Amidohydrolase-related" evidence="1">
    <location>
        <begin position="76"/>
        <end position="420"/>
    </location>
</feature>
<evidence type="ECO:0000313" key="2">
    <source>
        <dbReference type="EMBL" id="SVA28637.1"/>
    </source>
</evidence>
<gene>
    <name evidence="2" type="ORF">METZ01_LOCUS81491</name>
</gene>
<protein>
    <recommendedName>
        <fullName evidence="1">Amidohydrolase-related domain-containing protein</fullName>
    </recommendedName>
</protein>
<dbReference type="CDD" id="cd01299">
    <property type="entry name" value="Met_dep_hydrolase_A"/>
    <property type="match status" value="1"/>
</dbReference>
<accession>A0A381UMR5</accession>
<dbReference type="InterPro" id="IPR051781">
    <property type="entry name" value="Metallo-dep_Hydrolase"/>
</dbReference>
<proteinExistence type="predicted"/>
<dbReference type="InterPro" id="IPR057744">
    <property type="entry name" value="OTAase-like"/>
</dbReference>
<dbReference type="InterPro" id="IPR006680">
    <property type="entry name" value="Amidohydro-rel"/>
</dbReference>
<dbReference type="InterPro" id="IPR032466">
    <property type="entry name" value="Metal_Hydrolase"/>
</dbReference>
<dbReference type="PANTHER" id="PTHR43135:SF3">
    <property type="entry name" value="ALPHA-D-RIBOSE 1-METHYLPHOSPHONATE 5-TRIPHOSPHATE DIPHOSPHATASE"/>
    <property type="match status" value="1"/>
</dbReference>
<reference evidence="2" key="1">
    <citation type="submission" date="2018-05" db="EMBL/GenBank/DDBJ databases">
        <authorList>
            <person name="Lanie J.A."/>
            <person name="Ng W.-L."/>
            <person name="Kazmierczak K.M."/>
            <person name="Andrzejewski T.M."/>
            <person name="Davidsen T.M."/>
            <person name="Wayne K.J."/>
            <person name="Tettelin H."/>
            <person name="Glass J.I."/>
            <person name="Rusch D."/>
            <person name="Podicherti R."/>
            <person name="Tsui H.-C.T."/>
            <person name="Winkler M.E."/>
        </authorList>
    </citation>
    <scope>NUCLEOTIDE SEQUENCE</scope>
</reference>
<dbReference type="GO" id="GO:0016810">
    <property type="term" value="F:hydrolase activity, acting on carbon-nitrogen (but not peptide) bonds"/>
    <property type="evidence" value="ECO:0007669"/>
    <property type="project" value="InterPro"/>
</dbReference>
<dbReference type="AlphaFoldDB" id="A0A381UMR5"/>